<dbReference type="PANTHER" id="PTHR32024">
    <property type="entry name" value="TRK SYSTEM POTASSIUM UPTAKE PROTEIN TRKG-RELATED"/>
    <property type="match status" value="1"/>
</dbReference>
<keyword evidence="7 12" id="KW-0812">Transmembrane</keyword>
<evidence type="ECO:0000256" key="10">
    <source>
        <dbReference type="ARBA" id="ARBA00023065"/>
    </source>
</evidence>
<feature type="transmembrane region" description="Helical" evidence="12">
    <location>
        <begin position="418"/>
        <end position="441"/>
    </location>
</feature>
<keyword evidence="6" id="KW-0633">Potassium transport</keyword>
<gene>
    <name evidence="13" type="primary">trkH_14</name>
    <name evidence="13" type="ORF">SDC9_34496</name>
</gene>
<reference evidence="13" key="1">
    <citation type="submission" date="2019-08" db="EMBL/GenBank/DDBJ databases">
        <authorList>
            <person name="Kucharzyk K."/>
            <person name="Murdoch R.W."/>
            <person name="Higgins S."/>
            <person name="Loffler F."/>
        </authorList>
    </citation>
    <scope>NUCLEOTIDE SEQUENCE</scope>
</reference>
<dbReference type="AlphaFoldDB" id="A0A644VCL1"/>
<organism evidence="13">
    <name type="scientific">bioreactor metagenome</name>
    <dbReference type="NCBI Taxonomy" id="1076179"/>
    <lineage>
        <taxon>unclassified sequences</taxon>
        <taxon>metagenomes</taxon>
        <taxon>ecological metagenomes</taxon>
    </lineage>
</organism>
<evidence type="ECO:0000256" key="12">
    <source>
        <dbReference type="SAM" id="Phobius"/>
    </source>
</evidence>
<evidence type="ECO:0000256" key="1">
    <source>
        <dbReference type="ARBA" id="ARBA00004429"/>
    </source>
</evidence>
<feature type="transmembrane region" description="Helical" evidence="12">
    <location>
        <begin position="394"/>
        <end position="412"/>
    </location>
</feature>
<evidence type="ECO:0000256" key="9">
    <source>
        <dbReference type="ARBA" id="ARBA00022989"/>
    </source>
</evidence>
<proteinExistence type="inferred from homology"/>
<dbReference type="InterPro" id="IPR003445">
    <property type="entry name" value="Cat_transpt"/>
</dbReference>
<feature type="transmembrane region" description="Helical" evidence="12">
    <location>
        <begin position="7"/>
        <end position="27"/>
    </location>
</feature>
<dbReference type="EMBL" id="VSSQ01000258">
    <property type="protein sequence ID" value="MPL88473.1"/>
    <property type="molecule type" value="Genomic_DNA"/>
</dbReference>
<evidence type="ECO:0000256" key="7">
    <source>
        <dbReference type="ARBA" id="ARBA00022692"/>
    </source>
</evidence>
<keyword evidence="4" id="KW-1003">Cell membrane</keyword>
<dbReference type="Pfam" id="PF02386">
    <property type="entry name" value="TrkH"/>
    <property type="match status" value="1"/>
</dbReference>
<keyword evidence="11 12" id="KW-0472">Membrane</keyword>
<feature type="transmembrane region" description="Helical" evidence="12">
    <location>
        <begin position="39"/>
        <end position="57"/>
    </location>
</feature>
<feature type="transmembrane region" description="Helical" evidence="12">
    <location>
        <begin position="234"/>
        <end position="251"/>
    </location>
</feature>
<evidence type="ECO:0000256" key="2">
    <source>
        <dbReference type="ARBA" id="ARBA00009137"/>
    </source>
</evidence>
<evidence type="ECO:0000256" key="11">
    <source>
        <dbReference type="ARBA" id="ARBA00023136"/>
    </source>
</evidence>
<accession>A0A644VCL1</accession>
<dbReference type="GO" id="GO:0015379">
    <property type="term" value="F:potassium:chloride symporter activity"/>
    <property type="evidence" value="ECO:0007669"/>
    <property type="project" value="InterPro"/>
</dbReference>
<feature type="transmembrane region" description="Helical" evidence="12">
    <location>
        <begin position="69"/>
        <end position="90"/>
    </location>
</feature>
<keyword evidence="9 12" id="KW-1133">Transmembrane helix</keyword>
<feature type="transmembrane region" description="Helical" evidence="12">
    <location>
        <begin position="180"/>
        <end position="200"/>
    </location>
</feature>
<comment type="caution">
    <text evidence="13">The sequence shown here is derived from an EMBL/GenBank/DDBJ whole genome shotgun (WGS) entry which is preliminary data.</text>
</comment>
<feature type="transmembrane region" description="Helical" evidence="12">
    <location>
        <begin position="125"/>
        <end position="147"/>
    </location>
</feature>
<evidence type="ECO:0000256" key="3">
    <source>
        <dbReference type="ARBA" id="ARBA00022448"/>
    </source>
</evidence>
<keyword evidence="3" id="KW-0813">Transport</keyword>
<comment type="similarity">
    <text evidence="2">Belongs to the TrkH potassium transport family.</text>
</comment>
<evidence type="ECO:0000256" key="4">
    <source>
        <dbReference type="ARBA" id="ARBA00022475"/>
    </source>
</evidence>
<evidence type="ECO:0000256" key="6">
    <source>
        <dbReference type="ARBA" id="ARBA00022538"/>
    </source>
</evidence>
<dbReference type="PANTHER" id="PTHR32024:SF2">
    <property type="entry name" value="TRK SYSTEM POTASSIUM UPTAKE PROTEIN TRKG-RELATED"/>
    <property type="match status" value="1"/>
</dbReference>
<evidence type="ECO:0000256" key="8">
    <source>
        <dbReference type="ARBA" id="ARBA00022958"/>
    </source>
</evidence>
<feature type="transmembrane region" description="Helical" evidence="12">
    <location>
        <begin position="271"/>
        <end position="288"/>
    </location>
</feature>
<feature type="transmembrane region" description="Helical" evidence="12">
    <location>
        <begin position="453"/>
        <end position="473"/>
    </location>
</feature>
<comment type="subcellular location">
    <subcellularLocation>
        <location evidence="1">Cell inner membrane</location>
        <topology evidence="1">Multi-pass membrane protein</topology>
    </subcellularLocation>
</comment>
<protein>
    <submittedName>
        <fullName evidence="13">Trk system potassium uptake protein TrkH</fullName>
    </submittedName>
</protein>
<feature type="transmembrane region" description="Helical" evidence="12">
    <location>
        <begin position="326"/>
        <end position="348"/>
    </location>
</feature>
<evidence type="ECO:0000313" key="13">
    <source>
        <dbReference type="EMBL" id="MPL88473.1"/>
    </source>
</evidence>
<keyword evidence="8" id="KW-0630">Potassium</keyword>
<keyword evidence="10" id="KW-0406">Ion transport</keyword>
<sequence>MNKRLVMYLWGKIIFIFTGYMLFPLLMTLFTKENRIAEFGIPVLISVAIGAVLTRGTNPYKGRLSIREGMLVISGAFIFVCIIGMLPFWLTGFTFIDALFESVSGFTTTGASVLGDLSLLPKELLLWRSLTQWLGGLGIIMVFITMVPQIGREALQLFTGELQGESAERLLPRITETIKLLFYFYSGFTFFITILLLLAGMNFFEAINHAMSIVSTGGFSIYNDGLGHFNSTAINLVVLICMFVAGGNHVLYFKAYREGISHLFKDTEFRLYVALTVIFAIFIAINLFNNNFYSAGGSIFNAFFQTISIISTAGFAMANYDAWPDFSKYCLFLLMFIGGCSGSTVGGIKMSRLVVLLKVTGAELKRTIHPRMVSNITMTQRAIPPRLIDGITRFFFLYIAVFFFSASLLSLVGDLSMFSAAGIAAACLASVGAAFETVATIAGYGELTAGAKIVAMLTMFLGRLEIFTLLVLLHPDFWKTE</sequence>
<keyword evidence="5" id="KW-0997">Cell inner membrane</keyword>
<name>A0A644VCL1_9ZZZZ</name>
<dbReference type="PIRSF" id="PIRSF006247">
    <property type="entry name" value="TrkH"/>
    <property type="match status" value="1"/>
</dbReference>
<dbReference type="GO" id="GO:0005886">
    <property type="term" value="C:plasma membrane"/>
    <property type="evidence" value="ECO:0007669"/>
    <property type="project" value="UniProtKB-SubCell"/>
</dbReference>
<feature type="transmembrane region" description="Helical" evidence="12">
    <location>
        <begin position="300"/>
        <end position="320"/>
    </location>
</feature>
<dbReference type="InterPro" id="IPR004772">
    <property type="entry name" value="TrkH"/>
</dbReference>
<evidence type="ECO:0000256" key="5">
    <source>
        <dbReference type="ARBA" id="ARBA00022519"/>
    </source>
</evidence>